<accession>A0A8J7Q374</accession>
<dbReference type="NCBIfam" id="TIGR00313">
    <property type="entry name" value="cobQ"/>
    <property type="match status" value="1"/>
</dbReference>
<dbReference type="CDD" id="cd01750">
    <property type="entry name" value="GATase1_CobQ"/>
    <property type="match status" value="1"/>
</dbReference>
<name>A0A8J7Q374_9BACT</name>
<dbReference type="Pfam" id="PF07685">
    <property type="entry name" value="GATase_3"/>
    <property type="match status" value="1"/>
</dbReference>
<dbReference type="NCBIfam" id="NF001989">
    <property type="entry name" value="PRK00784.1"/>
    <property type="match status" value="1"/>
</dbReference>
<dbReference type="InterPro" id="IPR011698">
    <property type="entry name" value="GATase_3"/>
</dbReference>
<evidence type="ECO:0000256" key="3">
    <source>
        <dbReference type="ARBA" id="ARBA00022962"/>
    </source>
</evidence>
<dbReference type="Gene3D" id="3.40.50.880">
    <property type="match status" value="1"/>
</dbReference>
<gene>
    <name evidence="4" type="primary">cobQ</name>
    <name evidence="7" type="ORF">J3U88_08130</name>
</gene>
<evidence type="ECO:0000259" key="5">
    <source>
        <dbReference type="Pfam" id="PF01656"/>
    </source>
</evidence>
<comment type="similarity">
    <text evidence="4">Belongs to the CobB/CobQ family. CobQ subfamily.</text>
</comment>
<dbReference type="InterPro" id="IPR029062">
    <property type="entry name" value="Class_I_gatase-like"/>
</dbReference>
<organism evidence="7 8">
    <name type="scientific">Acanthopleuribacter pedis</name>
    <dbReference type="NCBI Taxonomy" id="442870"/>
    <lineage>
        <taxon>Bacteria</taxon>
        <taxon>Pseudomonadati</taxon>
        <taxon>Acidobacteriota</taxon>
        <taxon>Holophagae</taxon>
        <taxon>Acanthopleuribacterales</taxon>
        <taxon>Acanthopleuribacteraceae</taxon>
        <taxon>Acanthopleuribacter</taxon>
    </lineage>
</organism>
<dbReference type="Proteomes" id="UP000664417">
    <property type="component" value="Unassembled WGS sequence"/>
</dbReference>
<dbReference type="GO" id="GO:0015420">
    <property type="term" value="F:ABC-type vitamin B12 transporter activity"/>
    <property type="evidence" value="ECO:0007669"/>
    <property type="project" value="UniProtKB-UniRule"/>
</dbReference>
<keyword evidence="8" id="KW-1185">Reference proteome</keyword>
<feature type="domain" description="CobB/CobQ-like glutamine amidotransferase" evidence="6">
    <location>
        <begin position="258"/>
        <end position="446"/>
    </location>
</feature>
<dbReference type="CDD" id="cd05389">
    <property type="entry name" value="CobQ_N"/>
    <property type="match status" value="1"/>
</dbReference>
<feature type="active site" description="Nucleophile" evidence="4">
    <location>
        <position position="337"/>
    </location>
</feature>
<feature type="active site" evidence="4">
    <location>
        <position position="439"/>
    </location>
</feature>
<dbReference type="PROSITE" id="PS51274">
    <property type="entry name" value="GATASE_COBBQ"/>
    <property type="match status" value="1"/>
</dbReference>
<dbReference type="EMBL" id="JAFREP010000005">
    <property type="protein sequence ID" value="MBO1318420.1"/>
    <property type="molecule type" value="Genomic_DNA"/>
</dbReference>
<evidence type="ECO:0000256" key="2">
    <source>
        <dbReference type="ARBA" id="ARBA00022573"/>
    </source>
</evidence>
<dbReference type="GO" id="GO:0003824">
    <property type="term" value="F:catalytic activity"/>
    <property type="evidence" value="ECO:0007669"/>
    <property type="project" value="InterPro"/>
</dbReference>
<comment type="pathway">
    <text evidence="1 4">Cofactor biosynthesis; adenosylcobalamin biosynthesis.</text>
</comment>
<keyword evidence="2 4" id="KW-0169">Cobalamin biosynthesis</keyword>
<evidence type="ECO:0000313" key="8">
    <source>
        <dbReference type="Proteomes" id="UP000664417"/>
    </source>
</evidence>
<dbReference type="RefSeq" id="WP_207858182.1">
    <property type="nucleotide sequence ID" value="NZ_JAFREP010000005.1"/>
</dbReference>
<dbReference type="InterPro" id="IPR033949">
    <property type="entry name" value="CobQ_GATase1"/>
</dbReference>
<dbReference type="InterPro" id="IPR002586">
    <property type="entry name" value="CobQ/CobB/MinD/ParA_Nub-bd_dom"/>
</dbReference>
<dbReference type="PANTHER" id="PTHR21343">
    <property type="entry name" value="DETHIOBIOTIN SYNTHETASE"/>
    <property type="match status" value="1"/>
</dbReference>
<comment type="caution">
    <text evidence="7">The sequence shown here is derived from an EMBL/GenBank/DDBJ whole genome shotgun (WGS) entry which is preliminary data.</text>
</comment>
<dbReference type="GO" id="GO:0009236">
    <property type="term" value="P:cobalamin biosynthetic process"/>
    <property type="evidence" value="ECO:0007669"/>
    <property type="project" value="UniProtKB-UniRule"/>
</dbReference>
<comment type="function">
    <text evidence="4">Catalyzes amidations at positions B, D, E, and G on adenosylcobyrinic A,C-diamide. NH(2) groups are provided by glutamine, and one molecule of ATP is hydrogenolyzed for each amidation.</text>
</comment>
<dbReference type="InterPro" id="IPR027417">
    <property type="entry name" value="P-loop_NTPase"/>
</dbReference>
<evidence type="ECO:0000313" key="7">
    <source>
        <dbReference type="EMBL" id="MBO1318420.1"/>
    </source>
</evidence>
<proteinExistence type="inferred from homology"/>
<reference evidence="7" key="1">
    <citation type="submission" date="2021-03" db="EMBL/GenBank/DDBJ databases">
        <authorList>
            <person name="Wang G."/>
        </authorList>
    </citation>
    <scope>NUCLEOTIDE SEQUENCE</scope>
    <source>
        <strain evidence="7">KCTC 12899</strain>
    </source>
</reference>
<dbReference type="SUPFAM" id="SSF52317">
    <property type="entry name" value="Class I glutamine amidotransferase-like"/>
    <property type="match status" value="1"/>
</dbReference>
<dbReference type="Pfam" id="PF01656">
    <property type="entry name" value="CbiA"/>
    <property type="match status" value="1"/>
</dbReference>
<evidence type="ECO:0000256" key="4">
    <source>
        <dbReference type="HAMAP-Rule" id="MF_00028"/>
    </source>
</evidence>
<dbReference type="SUPFAM" id="SSF52540">
    <property type="entry name" value="P-loop containing nucleoside triphosphate hydrolases"/>
    <property type="match status" value="1"/>
</dbReference>
<dbReference type="Gene3D" id="3.40.50.300">
    <property type="entry name" value="P-loop containing nucleotide triphosphate hydrolases"/>
    <property type="match status" value="1"/>
</dbReference>
<dbReference type="UniPathway" id="UPA00148"/>
<keyword evidence="3 4" id="KW-0315">Glutamine amidotransferase</keyword>
<feature type="domain" description="CobQ/CobB/MinD/ParA nucleotide binding" evidence="5">
    <location>
        <begin position="7"/>
        <end position="232"/>
    </location>
</feature>
<evidence type="ECO:0000256" key="1">
    <source>
        <dbReference type="ARBA" id="ARBA00004953"/>
    </source>
</evidence>
<dbReference type="PANTHER" id="PTHR21343:SF1">
    <property type="entry name" value="COBYRIC ACID SYNTHASE"/>
    <property type="match status" value="1"/>
</dbReference>
<sequence length="501" mass="54512">MAIAPALAVLGTASDVGKSVITTGLCRIFQQRGFRPAPFKAQNMSNNAGVTPDGLEIGRAQLVQAEAARAVPHPDMNPILLKPNTDTGAQVVLHGRAVGNQEAGSYFRDTATYRAESVAALERLRRRYGSVVIEGAGSCAEVNLRRNDFVNFDMAHACDAPVVIVADIDRGGVFAQILGTMDVLPAKDRERVAGFIINRFRGDASLFEDGLTYLRGRLSVPLLGVVPWCYDFEIDAEDAIALPKRKGPKTPLDHDKVRIAVIRLPHIANFTDFAAPAREPEIDLRYLANPRALDDYHLVLLPGSKNVRFDLDWLKRTGWAAPILDFSAAGGMIGGICGGYQMLGRSVSDPHGVEGAPGTSDGLGLLPVRTQLARDKHLSLSHGRCRLTGQMVRGYEIHMGRTVLDDDGEPLLDLTSGDQAQHGDGAMIEDGRIWGTYLHGLFDEPAFLAALLRRFKPDFTPTQQLSAFAFRQQQYDLLADHLAQHLDLDALFQFGGLSSLS</sequence>
<dbReference type="AlphaFoldDB" id="A0A8J7Q374"/>
<dbReference type="InterPro" id="IPR004459">
    <property type="entry name" value="CobQ_synth"/>
</dbReference>
<evidence type="ECO:0000259" key="6">
    <source>
        <dbReference type="Pfam" id="PF07685"/>
    </source>
</evidence>
<dbReference type="InterPro" id="IPR047045">
    <property type="entry name" value="CobQ_N"/>
</dbReference>
<protein>
    <recommendedName>
        <fullName evidence="4">Cobyric acid synthase</fullName>
    </recommendedName>
</protein>
<dbReference type="HAMAP" id="MF_00028">
    <property type="entry name" value="CobQ"/>
    <property type="match status" value="1"/>
</dbReference>